<keyword evidence="4" id="KW-1185">Reference proteome</keyword>
<dbReference type="Proteomes" id="UP000316184">
    <property type="component" value="Unassembled WGS sequence"/>
</dbReference>
<dbReference type="EMBL" id="VIWX01000002">
    <property type="protein sequence ID" value="TWF95427.1"/>
    <property type="molecule type" value="Genomic_DNA"/>
</dbReference>
<dbReference type="AlphaFoldDB" id="A0A561U7V7"/>
<comment type="caution">
    <text evidence="3">The sequence shown here is derived from an EMBL/GenBank/DDBJ whole genome shotgun (WGS) entry which is preliminary data.</text>
</comment>
<dbReference type="RefSeq" id="WP_145738402.1">
    <property type="nucleotide sequence ID" value="NZ_VIWX01000002.1"/>
</dbReference>
<accession>A0A561U7V7</accession>
<organism evidence="3 4">
    <name type="scientific">Saccharopolyspora dendranthemae</name>
    <dbReference type="NCBI Taxonomy" id="1181886"/>
    <lineage>
        <taxon>Bacteria</taxon>
        <taxon>Bacillati</taxon>
        <taxon>Actinomycetota</taxon>
        <taxon>Actinomycetes</taxon>
        <taxon>Pseudonocardiales</taxon>
        <taxon>Pseudonocardiaceae</taxon>
        <taxon>Saccharopolyspora</taxon>
    </lineage>
</organism>
<comment type="similarity">
    <text evidence="1">Belongs to the AHA1 family.</text>
</comment>
<dbReference type="Pfam" id="PF08327">
    <property type="entry name" value="AHSA1"/>
    <property type="match status" value="1"/>
</dbReference>
<dbReference type="Gene3D" id="3.30.530.20">
    <property type="match status" value="1"/>
</dbReference>
<dbReference type="InterPro" id="IPR023393">
    <property type="entry name" value="START-like_dom_sf"/>
</dbReference>
<dbReference type="SUPFAM" id="SSF55961">
    <property type="entry name" value="Bet v1-like"/>
    <property type="match status" value="1"/>
</dbReference>
<evidence type="ECO:0000259" key="2">
    <source>
        <dbReference type="Pfam" id="PF08327"/>
    </source>
</evidence>
<sequence length="211" mass="22988">MNDIVDRINVVHRELGAKNIPAGEGKVVLLRRSYDTTIDDVWDACTDPERLKRWFLPVTGELRVGGTYQLEGNAWGEILRCEPPSLLKVTWILGENTSEKDISEVEIRLTTGGDGAAVLELEHAAVVDPDFWGRFGPGAVGVGWDTGLYGLAEYLGGEDFEENAWQHTPEAKDFLTRSSQAWGEAHLASGASPDVVAAAVEATTNFYAPTS</sequence>
<proteinExistence type="inferred from homology"/>
<evidence type="ECO:0000313" key="4">
    <source>
        <dbReference type="Proteomes" id="UP000316184"/>
    </source>
</evidence>
<evidence type="ECO:0000256" key="1">
    <source>
        <dbReference type="ARBA" id="ARBA00006817"/>
    </source>
</evidence>
<dbReference type="CDD" id="cd08899">
    <property type="entry name" value="SRPBCC_CalC_Aha1-like_6"/>
    <property type="match status" value="1"/>
</dbReference>
<protein>
    <submittedName>
        <fullName evidence="3">Uncharacterized protein YndB with AHSA1/START domain</fullName>
    </submittedName>
</protein>
<gene>
    <name evidence="3" type="ORF">FHU35_12422</name>
</gene>
<evidence type="ECO:0000313" key="3">
    <source>
        <dbReference type="EMBL" id="TWF95427.1"/>
    </source>
</evidence>
<dbReference type="OrthoDB" id="8117292at2"/>
<reference evidence="3 4" key="1">
    <citation type="submission" date="2019-06" db="EMBL/GenBank/DDBJ databases">
        <title>Sequencing the genomes of 1000 actinobacteria strains.</title>
        <authorList>
            <person name="Klenk H.-P."/>
        </authorList>
    </citation>
    <scope>NUCLEOTIDE SEQUENCE [LARGE SCALE GENOMIC DNA]</scope>
    <source>
        <strain evidence="3 4">DSM 46699</strain>
    </source>
</reference>
<dbReference type="InterPro" id="IPR013538">
    <property type="entry name" value="ASHA1/2-like_C"/>
</dbReference>
<name>A0A561U7V7_9PSEU</name>
<feature type="domain" description="Activator of Hsp90 ATPase homologue 1/2-like C-terminal" evidence="2">
    <location>
        <begin position="35"/>
        <end position="155"/>
    </location>
</feature>